<name>A0ABW1NGS2_9ACTN</name>
<dbReference type="RefSeq" id="WP_380750978.1">
    <property type="nucleotide sequence ID" value="NZ_JBHSRF010000013.1"/>
</dbReference>
<feature type="transmembrane region" description="Helical" evidence="3">
    <location>
        <begin position="259"/>
        <end position="285"/>
    </location>
</feature>
<feature type="transmembrane region" description="Helical" evidence="3">
    <location>
        <begin position="305"/>
        <end position="328"/>
    </location>
</feature>
<keyword evidence="3" id="KW-1133">Transmembrane helix</keyword>
<evidence type="ECO:0000256" key="2">
    <source>
        <dbReference type="SAM" id="MobiDB-lite"/>
    </source>
</evidence>
<sequence>MGQNQRRAFWWRLMSYLDGSGFEAREMEMDMEDDPYGGPTPKEPASDKEFKSLREEARKKGVHDGRSGMYDEWSLSTGSRPPYLTTLEARREEATAHERVREMRDLERLEQRVAVTQFDLSKCQERVKRITDEIDSLRSQEKDIQHVLSGHSANEDSRDGAARLGAAGRAGHRWAEPTRTLRRRALGGTLRFAVLVLFVAVELPIQYATFLYLGEDSLMTWAFVIGTAGAMLVAPHLAGGWTRRMKVEGWRSPLLPSMLIVLAGWSAGVWLLAVLRTAVLFVPTIDSVTLQPVVSTIDALKLGHIPVTVLFASLLTISGVVTFTFGYLGENPYAGKLADLQRERKKLERTLAGLEGRKERDEYIVGLTETRIKRHRERWQAYIEATSTPYRVCAALYLHAVADTMRNPAFTESASQWLRLQEEKPKQAA</sequence>
<comment type="caution">
    <text evidence="4">The sequence shown here is derived from an EMBL/GenBank/DDBJ whole genome shotgun (WGS) entry which is preliminary data.</text>
</comment>
<feature type="region of interest" description="Disordered" evidence="2">
    <location>
        <begin position="29"/>
        <end position="52"/>
    </location>
</feature>
<keyword evidence="3" id="KW-0472">Membrane</keyword>
<gene>
    <name evidence="4" type="ORF">ACFP1K_12405</name>
</gene>
<keyword evidence="3" id="KW-0812">Transmembrane</keyword>
<evidence type="ECO:0000313" key="4">
    <source>
        <dbReference type="EMBL" id="MFC6081962.1"/>
    </source>
</evidence>
<evidence type="ECO:0000256" key="3">
    <source>
        <dbReference type="SAM" id="Phobius"/>
    </source>
</evidence>
<feature type="transmembrane region" description="Helical" evidence="3">
    <location>
        <begin position="192"/>
        <end position="212"/>
    </location>
</feature>
<organism evidence="4 5">
    <name type="scientific">Sphaerisporangium aureirubrum</name>
    <dbReference type="NCBI Taxonomy" id="1544736"/>
    <lineage>
        <taxon>Bacteria</taxon>
        <taxon>Bacillati</taxon>
        <taxon>Actinomycetota</taxon>
        <taxon>Actinomycetes</taxon>
        <taxon>Streptosporangiales</taxon>
        <taxon>Streptosporangiaceae</taxon>
        <taxon>Sphaerisporangium</taxon>
    </lineage>
</organism>
<protein>
    <submittedName>
        <fullName evidence="4">Uncharacterized protein</fullName>
    </submittedName>
</protein>
<reference evidence="5" key="1">
    <citation type="journal article" date="2019" name="Int. J. Syst. Evol. Microbiol.">
        <title>The Global Catalogue of Microorganisms (GCM) 10K type strain sequencing project: providing services to taxonomists for standard genome sequencing and annotation.</title>
        <authorList>
            <consortium name="The Broad Institute Genomics Platform"/>
            <consortium name="The Broad Institute Genome Sequencing Center for Infectious Disease"/>
            <person name="Wu L."/>
            <person name="Ma J."/>
        </authorList>
    </citation>
    <scope>NUCLEOTIDE SEQUENCE [LARGE SCALE GENOMIC DNA]</scope>
    <source>
        <strain evidence="5">JCM 30346</strain>
    </source>
</reference>
<keyword evidence="1" id="KW-0175">Coiled coil</keyword>
<feature type="transmembrane region" description="Helical" evidence="3">
    <location>
        <begin position="218"/>
        <end position="238"/>
    </location>
</feature>
<evidence type="ECO:0000313" key="5">
    <source>
        <dbReference type="Proteomes" id="UP001596137"/>
    </source>
</evidence>
<evidence type="ECO:0000256" key="1">
    <source>
        <dbReference type="SAM" id="Coils"/>
    </source>
</evidence>
<dbReference type="EMBL" id="JBHSRF010000013">
    <property type="protein sequence ID" value="MFC6081962.1"/>
    <property type="molecule type" value="Genomic_DNA"/>
</dbReference>
<feature type="coiled-coil region" evidence="1">
    <location>
        <begin position="106"/>
        <end position="140"/>
    </location>
</feature>
<proteinExistence type="predicted"/>
<keyword evidence="5" id="KW-1185">Reference proteome</keyword>
<accession>A0ABW1NGS2</accession>
<dbReference type="Proteomes" id="UP001596137">
    <property type="component" value="Unassembled WGS sequence"/>
</dbReference>